<name>A0AAW2IDW2_9NEOP</name>
<gene>
    <name evidence="1" type="ORF">PYX00_001543</name>
</gene>
<comment type="caution">
    <text evidence="1">The sequence shown here is derived from an EMBL/GenBank/DDBJ whole genome shotgun (WGS) entry which is preliminary data.</text>
</comment>
<reference evidence="1" key="1">
    <citation type="journal article" date="2024" name="Gigascience">
        <title>Chromosome-level genome of the poultry shaft louse Menopon gallinae provides insight into the host-switching and adaptive evolution of parasitic lice.</title>
        <authorList>
            <person name="Xu Y."/>
            <person name="Ma L."/>
            <person name="Liu S."/>
            <person name="Liang Y."/>
            <person name="Liu Q."/>
            <person name="He Z."/>
            <person name="Tian L."/>
            <person name="Duan Y."/>
            <person name="Cai W."/>
            <person name="Li H."/>
            <person name="Song F."/>
        </authorList>
    </citation>
    <scope>NUCLEOTIDE SEQUENCE</scope>
    <source>
        <strain evidence="1">Cailab_2023a</strain>
    </source>
</reference>
<organism evidence="1">
    <name type="scientific">Menopon gallinae</name>
    <name type="common">poultry shaft louse</name>
    <dbReference type="NCBI Taxonomy" id="328185"/>
    <lineage>
        <taxon>Eukaryota</taxon>
        <taxon>Metazoa</taxon>
        <taxon>Ecdysozoa</taxon>
        <taxon>Arthropoda</taxon>
        <taxon>Hexapoda</taxon>
        <taxon>Insecta</taxon>
        <taxon>Pterygota</taxon>
        <taxon>Neoptera</taxon>
        <taxon>Paraneoptera</taxon>
        <taxon>Psocodea</taxon>
        <taxon>Troctomorpha</taxon>
        <taxon>Phthiraptera</taxon>
        <taxon>Amblycera</taxon>
        <taxon>Menoponidae</taxon>
        <taxon>Menopon</taxon>
    </lineage>
</organism>
<evidence type="ECO:0000313" key="1">
    <source>
        <dbReference type="EMBL" id="KAL0280171.1"/>
    </source>
</evidence>
<accession>A0AAW2IDW2</accession>
<proteinExistence type="predicted"/>
<sequence>MPEEGDNRTDFTRQTDSAIENRNLERVFAHGGEAPGTCGGGDQIPFGYLGSLVEQVQGIDSVDLPEGL</sequence>
<protein>
    <submittedName>
        <fullName evidence="1">Uncharacterized protein</fullName>
    </submittedName>
</protein>
<dbReference type="AlphaFoldDB" id="A0AAW2IDW2"/>
<dbReference type="EMBL" id="JARGDH010000001">
    <property type="protein sequence ID" value="KAL0280171.1"/>
    <property type="molecule type" value="Genomic_DNA"/>
</dbReference>